<name>A0ABQ2C0E5_9FLAO</name>
<feature type="chain" id="PRO_5045983307" description="DUF4412 domain-containing protein" evidence="1">
    <location>
        <begin position="28"/>
        <end position="224"/>
    </location>
</feature>
<dbReference type="Proteomes" id="UP000624701">
    <property type="component" value="Unassembled WGS sequence"/>
</dbReference>
<protein>
    <recommendedName>
        <fullName evidence="4">DUF4412 domain-containing protein</fullName>
    </recommendedName>
</protein>
<accession>A0ABQ2C0E5</accession>
<proteinExistence type="predicted"/>
<evidence type="ECO:0000313" key="2">
    <source>
        <dbReference type="EMBL" id="GGI58210.1"/>
    </source>
</evidence>
<sequence length="224" mass="24910">MRLYILKIMKNILLFLLAVGISFSAIAQEKFTEGVITMKQNMTSPNEQVNASLSAIGEMITTTYVDGAKSRTESSNPMSGDVTIIIDAESNELLQLMDMPGLGKKYASQKVEVTEEMLKNITVTEGTETKNVLGYDLKQYIISINQNGAEMTMEMFITDKIQGVKTQQTAMLGDKVNGYPLYMVIKMNQMGSEIIIKSEVTKMEAKPVDDNKFNLTPPEGYTKM</sequence>
<reference evidence="3" key="1">
    <citation type="journal article" date="2019" name="Int. J. Syst. Evol. Microbiol.">
        <title>The Global Catalogue of Microorganisms (GCM) 10K type strain sequencing project: providing services to taxonomists for standard genome sequencing and annotation.</title>
        <authorList>
            <consortium name="The Broad Institute Genomics Platform"/>
            <consortium name="The Broad Institute Genome Sequencing Center for Infectious Disease"/>
            <person name="Wu L."/>
            <person name="Ma J."/>
        </authorList>
    </citation>
    <scope>NUCLEOTIDE SEQUENCE [LARGE SCALE GENOMIC DNA]</scope>
    <source>
        <strain evidence="3">CCM 8681</strain>
    </source>
</reference>
<evidence type="ECO:0000313" key="3">
    <source>
        <dbReference type="Proteomes" id="UP000624701"/>
    </source>
</evidence>
<keyword evidence="3" id="KW-1185">Reference proteome</keyword>
<evidence type="ECO:0000256" key="1">
    <source>
        <dbReference type="SAM" id="SignalP"/>
    </source>
</evidence>
<evidence type="ECO:0008006" key="4">
    <source>
        <dbReference type="Google" id="ProtNLM"/>
    </source>
</evidence>
<keyword evidence="1" id="KW-0732">Signal</keyword>
<comment type="caution">
    <text evidence="2">The sequence shown here is derived from an EMBL/GenBank/DDBJ whole genome shotgun (WGS) entry which is preliminary data.</text>
</comment>
<dbReference type="EMBL" id="BMDQ01000004">
    <property type="protein sequence ID" value="GGI58210.1"/>
    <property type="molecule type" value="Genomic_DNA"/>
</dbReference>
<gene>
    <name evidence="2" type="ORF">GCM10011444_25190</name>
</gene>
<feature type="signal peptide" evidence="1">
    <location>
        <begin position="1"/>
        <end position="27"/>
    </location>
</feature>
<organism evidence="2 3">
    <name type="scientific">Winogradskyella haliclonae</name>
    <dbReference type="NCBI Taxonomy" id="2048558"/>
    <lineage>
        <taxon>Bacteria</taxon>
        <taxon>Pseudomonadati</taxon>
        <taxon>Bacteroidota</taxon>
        <taxon>Flavobacteriia</taxon>
        <taxon>Flavobacteriales</taxon>
        <taxon>Flavobacteriaceae</taxon>
        <taxon>Winogradskyella</taxon>
    </lineage>
</organism>